<dbReference type="InterPro" id="IPR004304">
    <property type="entry name" value="FmdA_AmdA"/>
</dbReference>
<dbReference type="PANTHER" id="PTHR31891:SF1">
    <property type="entry name" value="FORMAMIDASE C869.04-RELATED"/>
    <property type="match status" value="1"/>
</dbReference>
<organism evidence="1 2">
    <name type="scientific">Halonatronomonas betaini</name>
    <dbReference type="NCBI Taxonomy" id="2778430"/>
    <lineage>
        <taxon>Bacteria</taxon>
        <taxon>Bacillati</taxon>
        <taxon>Bacillota</taxon>
        <taxon>Clostridia</taxon>
        <taxon>Halanaerobiales</taxon>
        <taxon>Halarsenatibacteraceae</taxon>
        <taxon>Halonatronomonas</taxon>
    </lineage>
</organism>
<keyword evidence="2" id="KW-1185">Reference proteome</keyword>
<comment type="caution">
    <text evidence="1">The sequence shown here is derived from an EMBL/GenBank/DDBJ whole genome shotgun (WGS) entry which is preliminary data.</text>
</comment>
<accession>A0A931ARH2</accession>
<gene>
    <name evidence="1" type="ORF">I0Q91_11025</name>
</gene>
<dbReference type="SUPFAM" id="SSF141130">
    <property type="entry name" value="Acetamidase/Formamidase-like"/>
    <property type="match status" value="1"/>
</dbReference>
<dbReference type="Pfam" id="PF03069">
    <property type="entry name" value="FmdA_AmdA"/>
    <property type="match status" value="2"/>
</dbReference>
<proteinExistence type="predicted"/>
<dbReference type="PANTHER" id="PTHR31891">
    <property type="entry name" value="FORMAMIDASE C869.04-RELATED"/>
    <property type="match status" value="1"/>
</dbReference>
<evidence type="ECO:0000313" key="2">
    <source>
        <dbReference type="Proteomes" id="UP000621436"/>
    </source>
</evidence>
<dbReference type="RefSeq" id="WP_270454610.1">
    <property type="nucleotide sequence ID" value="NZ_JADPIE010000006.1"/>
</dbReference>
<sequence>MSKLIDRNKVIYSFNQKNKAIAEVKPGEEFTISTYDCFSGQLKSEDDVISEMNWDHINPATGPVFIEGAKKGDILKVEILSIELESPAVMIAAPKDGVLGHLIEESIAKILPIKNNKLIFSDKYKFDLEPMVGVIGIAPEDGYDISTGTPGEHGGNMDCKLLGPGASVYFKVQTDGALLAAGDMHALMGDGEIVVCAAEAGGKIKLKTEIIRDKDLPVPFIEKGELISTVASAETLDEAVDMATEKMANYLVENYEFDLTEAGLIMSLIGDAEICQVVDPLKTARFTIDKSKL</sequence>
<dbReference type="Proteomes" id="UP000621436">
    <property type="component" value="Unassembled WGS sequence"/>
</dbReference>
<dbReference type="Gene3D" id="3.10.28.20">
    <property type="entry name" value="Acetamidase/Formamidase-like domains"/>
    <property type="match status" value="1"/>
</dbReference>
<dbReference type="EMBL" id="JADPIE010000006">
    <property type="protein sequence ID" value="MBF8437617.1"/>
    <property type="molecule type" value="Genomic_DNA"/>
</dbReference>
<reference evidence="1" key="1">
    <citation type="submission" date="2020-11" db="EMBL/GenBank/DDBJ databases">
        <title>Halonatronomonas betainensis gen. nov., sp. nov. a novel haloalkaliphilic representative of the family Halanaerobiacae capable of betaine degradation.</title>
        <authorList>
            <person name="Boltyanskaya Y."/>
            <person name="Kevbrin V."/>
            <person name="Detkova E."/>
            <person name="Grouzdev D.S."/>
            <person name="Koziaeva V."/>
            <person name="Zhilina T."/>
        </authorList>
    </citation>
    <scope>NUCLEOTIDE SEQUENCE</scope>
    <source>
        <strain evidence="1">Z-7014</strain>
    </source>
</reference>
<name>A0A931ARH2_9FIRM</name>
<protein>
    <submittedName>
        <fullName evidence="1">Acetamidase/formamidase family protein</fullName>
    </submittedName>
</protein>
<dbReference type="Gene3D" id="2.40.10.120">
    <property type="match status" value="1"/>
</dbReference>
<dbReference type="GO" id="GO:0016811">
    <property type="term" value="F:hydrolase activity, acting on carbon-nitrogen (but not peptide) bonds, in linear amides"/>
    <property type="evidence" value="ECO:0007669"/>
    <property type="project" value="InterPro"/>
</dbReference>
<evidence type="ECO:0000313" key="1">
    <source>
        <dbReference type="EMBL" id="MBF8437617.1"/>
    </source>
</evidence>
<dbReference type="Gene3D" id="2.60.120.580">
    <property type="entry name" value="Acetamidase/Formamidase-like domains"/>
    <property type="match status" value="1"/>
</dbReference>
<dbReference type="AlphaFoldDB" id="A0A931ARH2"/>